<feature type="domain" description="Carrier" evidence="6">
    <location>
        <begin position="1678"/>
        <end position="1752"/>
    </location>
</feature>
<organism evidence="9 10">
    <name type="scientific">Periconia macrospinosa</name>
    <dbReference type="NCBI Taxonomy" id="97972"/>
    <lineage>
        <taxon>Eukaryota</taxon>
        <taxon>Fungi</taxon>
        <taxon>Dikarya</taxon>
        <taxon>Ascomycota</taxon>
        <taxon>Pezizomycotina</taxon>
        <taxon>Dothideomycetes</taxon>
        <taxon>Pleosporomycetidae</taxon>
        <taxon>Pleosporales</taxon>
        <taxon>Massarineae</taxon>
        <taxon>Periconiaceae</taxon>
        <taxon>Periconia</taxon>
    </lineage>
</organism>
<dbReference type="InterPro" id="IPR030918">
    <property type="entry name" value="PT_fungal_PKS"/>
</dbReference>
<evidence type="ECO:0000256" key="1">
    <source>
        <dbReference type="ARBA" id="ARBA00022450"/>
    </source>
</evidence>
<dbReference type="Proteomes" id="UP000244855">
    <property type="component" value="Unassembled WGS sequence"/>
</dbReference>
<dbReference type="Gene3D" id="3.40.50.1820">
    <property type="entry name" value="alpha/beta hydrolase"/>
    <property type="match status" value="1"/>
</dbReference>
<dbReference type="InterPro" id="IPR016039">
    <property type="entry name" value="Thiolase-like"/>
</dbReference>
<dbReference type="InterPro" id="IPR016036">
    <property type="entry name" value="Malonyl_transacylase_ACP-bd"/>
</dbReference>
<dbReference type="GO" id="GO:0004315">
    <property type="term" value="F:3-oxoacyl-[acyl-carrier-protein] synthase activity"/>
    <property type="evidence" value="ECO:0007669"/>
    <property type="project" value="InterPro"/>
</dbReference>
<name>A0A2V1DGF9_9PLEO</name>
<evidence type="ECO:0000256" key="4">
    <source>
        <dbReference type="PROSITE-ProRule" id="PRU01363"/>
    </source>
</evidence>
<evidence type="ECO:0000259" key="6">
    <source>
        <dbReference type="PROSITE" id="PS50075"/>
    </source>
</evidence>
<dbReference type="InterPro" id="IPR018201">
    <property type="entry name" value="Ketoacyl_synth_AS"/>
</dbReference>
<dbReference type="PANTHER" id="PTHR43775">
    <property type="entry name" value="FATTY ACID SYNTHASE"/>
    <property type="match status" value="1"/>
</dbReference>
<dbReference type="PROSITE" id="PS00012">
    <property type="entry name" value="PHOSPHOPANTETHEINE"/>
    <property type="match status" value="1"/>
</dbReference>
<dbReference type="InterPro" id="IPR049900">
    <property type="entry name" value="PKS_mFAS_DH"/>
</dbReference>
<gene>
    <name evidence="9" type="ORF">DM02DRAFT_644366</name>
</gene>
<dbReference type="SMART" id="SM00825">
    <property type="entry name" value="PKS_KS"/>
    <property type="match status" value="1"/>
</dbReference>
<dbReference type="Pfam" id="PF16073">
    <property type="entry name" value="SAT"/>
    <property type="match status" value="1"/>
</dbReference>
<dbReference type="PROSITE" id="PS52004">
    <property type="entry name" value="KS3_2"/>
    <property type="match status" value="1"/>
</dbReference>
<dbReference type="PROSITE" id="PS50075">
    <property type="entry name" value="CARRIER"/>
    <property type="match status" value="1"/>
</dbReference>
<feature type="region of interest" description="N-terminal hotdog fold" evidence="4">
    <location>
        <begin position="1298"/>
        <end position="1430"/>
    </location>
</feature>
<dbReference type="CDD" id="cd00833">
    <property type="entry name" value="PKS"/>
    <property type="match status" value="1"/>
</dbReference>
<dbReference type="InterPro" id="IPR036736">
    <property type="entry name" value="ACP-like_sf"/>
</dbReference>
<dbReference type="EMBL" id="KZ805445">
    <property type="protein sequence ID" value="PVH97121.1"/>
    <property type="molecule type" value="Genomic_DNA"/>
</dbReference>
<evidence type="ECO:0000256" key="5">
    <source>
        <dbReference type="SAM" id="MobiDB-lite"/>
    </source>
</evidence>
<keyword evidence="3" id="KW-0808">Transferase</keyword>
<evidence type="ECO:0000256" key="3">
    <source>
        <dbReference type="ARBA" id="ARBA00022679"/>
    </source>
</evidence>
<feature type="domain" description="PKS/mFAS DH" evidence="8">
    <location>
        <begin position="1298"/>
        <end position="1605"/>
    </location>
</feature>
<dbReference type="Gene3D" id="3.40.47.10">
    <property type="match status" value="1"/>
</dbReference>
<keyword evidence="1" id="KW-0596">Phosphopantetheine</keyword>
<dbReference type="Pfam" id="PF00975">
    <property type="entry name" value="Thioesterase"/>
    <property type="match status" value="1"/>
</dbReference>
<feature type="region of interest" description="Disordered" evidence="5">
    <location>
        <begin position="1747"/>
        <end position="1769"/>
    </location>
</feature>
<evidence type="ECO:0000256" key="2">
    <source>
        <dbReference type="ARBA" id="ARBA00022553"/>
    </source>
</evidence>
<dbReference type="Pfam" id="PF02801">
    <property type="entry name" value="Ketoacyl-synt_C"/>
    <property type="match status" value="1"/>
</dbReference>
<dbReference type="SUPFAM" id="SSF55048">
    <property type="entry name" value="Probable ACP-binding domain of malonyl-CoA ACP transacylase"/>
    <property type="match status" value="1"/>
</dbReference>
<dbReference type="InterPro" id="IPR049551">
    <property type="entry name" value="PKS_DH_C"/>
</dbReference>
<dbReference type="NCBIfam" id="TIGR04532">
    <property type="entry name" value="PT_fungal_PKS"/>
    <property type="match status" value="1"/>
</dbReference>
<dbReference type="InterPro" id="IPR020841">
    <property type="entry name" value="PKS_Beta-ketoAc_synthase_dom"/>
</dbReference>
<dbReference type="SUPFAM" id="SSF53901">
    <property type="entry name" value="Thiolase-like"/>
    <property type="match status" value="1"/>
</dbReference>
<feature type="domain" description="Ketosynthase family 3 (KS3)" evidence="7">
    <location>
        <begin position="368"/>
        <end position="803"/>
    </location>
</feature>
<feature type="region of interest" description="C-terminal hotdog fold" evidence="4">
    <location>
        <begin position="1457"/>
        <end position="1605"/>
    </location>
</feature>
<dbReference type="PROSITE" id="PS00606">
    <property type="entry name" value="KS3_1"/>
    <property type="match status" value="1"/>
</dbReference>
<dbReference type="InterPro" id="IPR042104">
    <property type="entry name" value="PKS_dehydratase_sf"/>
</dbReference>
<dbReference type="PROSITE" id="PS52019">
    <property type="entry name" value="PKS_MFAS_DH"/>
    <property type="match status" value="1"/>
</dbReference>
<evidence type="ECO:0000313" key="9">
    <source>
        <dbReference type="EMBL" id="PVH97121.1"/>
    </source>
</evidence>
<dbReference type="GO" id="GO:0004312">
    <property type="term" value="F:fatty acid synthase activity"/>
    <property type="evidence" value="ECO:0007669"/>
    <property type="project" value="TreeGrafter"/>
</dbReference>
<evidence type="ECO:0000313" key="10">
    <source>
        <dbReference type="Proteomes" id="UP000244855"/>
    </source>
</evidence>
<keyword evidence="2" id="KW-0597">Phosphoprotein</keyword>
<protein>
    <submittedName>
        <fullName evidence="9">Putative polyketide synthase</fullName>
    </submittedName>
</protein>
<dbReference type="Pfam" id="PF00109">
    <property type="entry name" value="ketoacyl-synt"/>
    <property type="match status" value="1"/>
</dbReference>
<dbReference type="InterPro" id="IPR001227">
    <property type="entry name" value="Ac_transferase_dom_sf"/>
</dbReference>
<reference evidence="9 10" key="1">
    <citation type="journal article" date="2018" name="Sci. Rep.">
        <title>Comparative genomics provides insights into the lifestyle and reveals functional heterogeneity of dark septate endophytic fungi.</title>
        <authorList>
            <person name="Knapp D.G."/>
            <person name="Nemeth J.B."/>
            <person name="Barry K."/>
            <person name="Hainaut M."/>
            <person name="Henrissat B."/>
            <person name="Johnson J."/>
            <person name="Kuo A."/>
            <person name="Lim J.H.P."/>
            <person name="Lipzen A."/>
            <person name="Nolan M."/>
            <person name="Ohm R.A."/>
            <person name="Tamas L."/>
            <person name="Grigoriev I.V."/>
            <person name="Spatafora J.W."/>
            <person name="Nagy L.G."/>
            <person name="Kovacs G.M."/>
        </authorList>
    </citation>
    <scope>NUCLEOTIDE SEQUENCE [LARGE SCALE GENOMIC DNA]</scope>
    <source>
        <strain evidence="9 10">DSE2036</strain>
    </source>
</reference>
<dbReference type="InterPro" id="IPR014031">
    <property type="entry name" value="Ketoacyl_synth_C"/>
</dbReference>
<dbReference type="Pfam" id="PF00550">
    <property type="entry name" value="PP-binding"/>
    <property type="match status" value="1"/>
</dbReference>
<dbReference type="Gene3D" id="3.40.366.10">
    <property type="entry name" value="Malonyl-Coenzyme A Acyl Carrier Protein, domain 2"/>
    <property type="match status" value="2"/>
</dbReference>
<dbReference type="STRING" id="97972.A0A2V1DGF9"/>
<dbReference type="InterPro" id="IPR001031">
    <property type="entry name" value="Thioesterase"/>
</dbReference>
<dbReference type="GO" id="GO:0044550">
    <property type="term" value="P:secondary metabolite biosynthetic process"/>
    <property type="evidence" value="ECO:0007669"/>
    <property type="project" value="TreeGrafter"/>
</dbReference>
<dbReference type="InterPro" id="IPR029058">
    <property type="entry name" value="AB_hydrolase_fold"/>
</dbReference>
<dbReference type="GO" id="GO:0006633">
    <property type="term" value="P:fatty acid biosynthetic process"/>
    <property type="evidence" value="ECO:0007669"/>
    <property type="project" value="InterPro"/>
</dbReference>
<dbReference type="InterPro" id="IPR020806">
    <property type="entry name" value="PKS_PP-bd"/>
</dbReference>
<sequence length="2020" mass="218382">MTIPNRPTNLVLFGDQTVEKRTSIQTLVRHSKTSHAARRLLQEATDLVQLHFNRLSDEDKQWDHEIHTLLGLAEDNIAESKPNGAIATVLMCIGRLGELLVYAEEDPSILGSENDPVEVLAFCTGLLPAAALVAARDTSELFDLAKEIIAITLRMTLEMHRRIIMIEDTNLSWATTLVGKTPGKVQPILDEFHQSQHIPYSKRIAIAVVSTGWLTLIGAPSSLRRLMEFSKELEDAPKMKTETNGAVHTQYMPTYDLEKVLGNSPLLELPITSKARIHSPASCKQYTHTTLRSLMSEILPDIAHRILRIDDTAEACISKIASDKPLVMTVAGPTGHQTAVEKVLKSKSIKYQIKEHRRANKDSGRGGSDSIAIVGMSSRLPGSDNVEAFFESLLEQQVQIKKIPKSRFDLETYYDPTGERRHTTSTDQGAFLDRPGYFDNRLFSISAREAAQMDPLQRMLLTTSYEALEMAGYSKNATPSTQDNRIAVYFGQAADDWRGVLNNDEEIDIYYVPSLSRAFGPSRVSYHHKWGGGTYALDAACATSTTAIHLACKALSSRECDTALAGGGSLCVSPTAFAGLTKSGMVSEKGGCRTYHDDADGYARGEGIGVVVLKRLEDAIAENDNILGVIRGHARTYTSTSTSITHPSAECQARVYEEVLRQTSVVPNEIAYAEMHGTGTQAGDYEEMSSVIRVLGQDRSKKNVLTVGAVKANVAHGEAVAGVTSLIKVLMMMKEKKIPPQPGLPFKLNRKFPRLENVNVRIAGIGNKDLTLKPSPASSDGKIKCLVSSFDASGGNTSLVVEEAPAVAKKTENPLPAHVVTISARTSFSLQQNRKSLLDYLMRNPQTKLADLAYSTTARRMHEVLRVAYSGKTTKEIINSLREDVSSNGAKDPKKKALASSVVFAFTGQGSQYAGMGRQLYQHSAELRAALQNYEQMAEHQGLPKFLHLIADEKVDIAAASATEVQLAVVALEITTAKLVESWGIKPDFVVGHSLGEYAALCVAGVLSGSDALYLVGRRAQLMEQQLTAGEYAMLAISKDADSARKLLAEQANVAGKTAVACINAPQVTVVSGPVKEIDNLKVQLEREGSRATVLRTPYGFHSHHIEPILDAYKAIAQGVTFAAPTIPVASTLLGNIVEIGDTSVFSADYLVRQAREQVNFTGALQSLQNGTGAKVQSTFVEIGPEPVCLGLVRRTLDIPTTRLLPMIKSSEDNWSTVSSALASLYQAGADIKWSRYHQNFVGSLRLLPLPTYAFDEKNFWKAFVEPINPGLALPAPSNALEKSSKIPVAPAFSTTTLQWIESETVTDKTTSVVFAAHTAEPHLYEAIKGHVVNGVTLMSLSIFCDMAKTGVQYAYQKLVPGSKVPKMSVYDMNMTHALVVPHADPEQIVRTKVTLSQGENFAHVSFSSTKKGSSTEHGDAKIVFEDSAAFFAEQSQTSFLVSSRIDALKDMSSTGKAHHLLKSVAYKLFDNLVAYGKNYQAMEELWVDEYSRDAVCTVKLPNTAGSGTFTHNPFWADAAVHLAGFLVNSGLKYPEEIVCLSTGFSSSRLIEELQQDETYTTYVTMQDTETPNILTGSAYVYNGKMKLVQVSTVLTSILGGSVAARATPSTSVPLPPVEKTVAWQKDLLAVSNRTRPSTGFSTPATQVTDYSFSEAGYRSGVSTPATSIESPPASAKPDLFAKLQNIVIAESGCSESDLEPGASFADLGMDSLMAITILATFQKETGVELPPTFFLDHQTVAEVKEALPGGDSNEAKGASPADSEDETEATPKAILLNGTPGSTTTQSVFLLPDASGSPSRYIQLPSFGDSLCTYGLESPFLKTSLAEAIYSVPELCVSFANAIQDVQPHGPYILGGFSVGALYAFEVAKVLSGRGEAVEKLLLVDMSVPSHNTNVGEIDLATLTAAGMLPTQGRMLASQKEHFVSALRALAAYKAVPFSSTDKRPQKTTLVSSNAGLAVGKTSDLACWAQGASEGVARGWAALLAGDEVVEVKVDAEHWSLFRHPHVSLFLEVITLEMV</sequence>
<dbReference type="Gene3D" id="3.30.70.3290">
    <property type="match status" value="1"/>
</dbReference>
<evidence type="ECO:0000259" key="7">
    <source>
        <dbReference type="PROSITE" id="PS52004"/>
    </source>
</evidence>
<dbReference type="InterPro" id="IPR009081">
    <property type="entry name" value="PP-bd_ACP"/>
</dbReference>
<dbReference type="InterPro" id="IPR014043">
    <property type="entry name" value="Acyl_transferase_dom"/>
</dbReference>
<evidence type="ECO:0000259" key="8">
    <source>
        <dbReference type="PROSITE" id="PS52019"/>
    </source>
</evidence>
<dbReference type="OrthoDB" id="329835at2759"/>
<dbReference type="Gene3D" id="1.10.1200.10">
    <property type="entry name" value="ACP-like"/>
    <property type="match status" value="1"/>
</dbReference>
<dbReference type="SUPFAM" id="SSF53474">
    <property type="entry name" value="alpha/beta-Hydrolases"/>
    <property type="match status" value="1"/>
</dbReference>
<dbReference type="InterPro" id="IPR032088">
    <property type="entry name" value="SAT"/>
</dbReference>
<dbReference type="Pfam" id="PF00698">
    <property type="entry name" value="Acyl_transf_1"/>
    <property type="match status" value="1"/>
</dbReference>
<feature type="active site" description="Proton acceptor; for dehydratase activity" evidence="4">
    <location>
        <position position="1331"/>
    </location>
</feature>
<proteinExistence type="predicted"/>
<dbReference type="InterPro" id="IPR016035">
    <property type="entry name" value="Acyl_Trfase/lysoPLipase"/>
</dbReference>
<dbReference type="InterPro" id="IPR006162">
    <property type="entry name" value="Ppantetheine_attach_site"/>
</dbReference>
<dbReference type="InterPro" id="IPR050091">
    <property type="entry name" value="PKS_NRPS_Biosynth_Enz"/>
</dbReference>
<dbReference type="Gene3D" id="3.10.129.110">
    <property type="entry name" value="Polyketide synthase dehydratase"/>
    <property type="match status" value="1"/>
</dbReference>
<feature type="active site" description="Proton donor; for dehydratase activity" evidence="4">
    <location>
        <position position="1518"/>
    </location>
</feature>
<dbReference type="SMART" id="SM00823">
    <property type="entry name" value="PKS_PP"/>
    <property type="match status" value="1"/>
</dbReference>
<accession>A0A2V1DGF9</accession>
<dbReference type="GO" id="GO:0031177">
    <property type="term" value="F:phosphopantetheine binding"/>
    <property type="evidence" value="ECO:0007669"/>
    <property type="project" value="InterPro"/>
</dbReference>
<dbReference type="SMART" id="SM00827">
    <property type="entry name" value="PKS_AT"/>
    <property type="match status" value="1"/>
</dbReference>
<keyword evidence="10" id="KW-1185">Reference proteome</keyword>
<dbReference type="InterPro" id="IPR014030">
    <property type="entry name" value="Ketoacyl_synth_N"/>
</dbReference>
<dbReference type="Pfam" id="PF14765">
    <property type="entry name" value="PS-DH"/>
    <property type="match status" value="1"/>
</dbReference>
<dbReference type="SUPFAM" id="SSF52151">
    <property type="entry name" value="FabD/lysophospholipase-like"/>
    <property type="match status" value="1"/>
</dbReference>
<dbReference type="PANTHER" id="PTHR43775:SF37">
    <property type="entry name" value="SI:DKEY-61P9.11"/>
    <property type="match status" value="1"/>
</dbReference>
<dbReference type="SUPFAM" id="SSF47336">
    <property type="entry name" value="ACP-like"/>
    <property type="match status" value="1"/>
</dbReference>
<dbReference type="Pfam" id="PF22621">
    <property type="entry name" value="CurL-like_PKS_C"/>
    <property type="match status" value="1"/>
</dbReference>